<dbReference type="OrthoDB" id="9813569at2"/>
<proteinExistence type="inferred from homology"/>
<evidence type="ECO:0000256" key="1">
    <source>
        <dbReference type="ARBA" id="ARBA00010688"/>
    </source>
</evidence>
<evidence type="ECO:0000256" key="2">
    <source>
        <dbReference type="ARBA" id="ARBA00022679"/>
    </source>
</evidence>
<dbReference type="Proteomes" id="UP000051673">
    <property type="component" value="Unassembled WGS sequence"/>
</dbReference>
<accession>A0A0R2JI56</accession>
<dbReference type="InterPro" id="IPR011611">
    <property type="entry name" value="PfkB_dom"/>
</dbReference>
<keyword evidence="4 7" id="KW-0418">Kinase</keyword>
<protein>
    <submittedName>
        <fullName evidence="7">2-dehydro-3-deoxygluconokinase</fullName>
    </submittedName>
</protein>
<dbReference type="CDD" id="cd01166">
    <property type="entry name" value="KdgK"/>
    <property type="match status" value="1"/>
</dbReference>
<comment type="similarity">
    <text evidence="1">Belongs to the carbohydrate kinase PfkB family.</text>
</comment>
<dbReference type="InterPro" id="IPR050306">
    <property type="entry name" value="PfkB_Carbo_kinase"/>
</dbReference>
<dbReference type="RefSeq" id="WP_057787833.1">
    <property type="nucleotide sequence ID" value="NZ_JQCD01000024.1"/>
</dbReference>
<dbReference type="EMBL" id="JQCD01000024">
    <property type="protein sequence ID" value="KRN76975.1"/>
    <property type="molecule type" value="Genomic_DNA"/>
</dbReference>
<comment type="caution">
    <text evidence="7">The sequence shown here is derived from an EMBL/GenBank/DDBJ whole genome shotgun (WGS) entry which is preliminary data.</text>
</comment>
<organism evidence="7 8">
    <name type="scientific">Weissella minor</name>
    <dbReference type="NCBI Taxonomy" id="1620"/>
    <lineage>
        <taxon>Bacteria</taxon>
        <taxon>Bacillati</taxon>
        <taxon>Bacillota</taxon>
        <taxon>Bacilli</taxon>
        <taxon>Lactobacillales</taxon>
        <taxon>Lactobacillaceae</taxon>
        <taxon>Weissella</taxon>
    </lineage>
</organism>
<sequence length="318" mass="34427">MTELLTLGEPIVTFASTDVDKGLVDSINYYKLLGGAELNVMIGANRLGHSTEYISQVGEDPLGTYAIENIEKFGVGTSYISSDSNNWTAFQLKDRVSFGDPKTFNFRKNSAAAHLEKDVIDTIDLNGVKIAHLSGIFPAISDTAKETFEYFAQTMLKNSILTTFDPNLRPALWESKETMVTTINELAKYGNIVMPGIEEGEILMGSRDPQEIADFYLNNSDITQTVIVKIGPAGAYIKNKHDETGINVPGFKVDHVIDTVGAGDGFALGVITALLEGLDLTSAVERGNAVGALQVQTPGDNDGYPTLSELETFLDSNK</sequence>
<dbReference type="PANTHER" id="PTHR43085:SF1">
    <property type="entry name" value="PSEUDOURIDINE KINASE-RELATED"/>
    <property type="match status" value="1"/>
</dbReference>
<dbReference type="PANTHER" id="PTHR43085">
    <property type="entry name" value="HEXOKINASE FAMILY MEMBER"/>
    <property type="match status" value="1"/>
</dbReference>
<dbReference type="Pfam" id="PF00294">
    <property type="entry name" value="PfkB"/>
    <property type="match status" value="1"/>
</dbReference>
<gene>
    <name evidence="7" type="ORF">IV67_GL000488</name>
</gene>
<dbReference type="PATRIC" id="fig|1620.3.peg.494"/>
<keyword evidence="5" id="KW-0067">ATP-binding</keyword>
<evidence type="ECO:0000313" key="7">
    <source>
        <dbReference type="EMBL" id="KRN76975.1"/>
    </source>
</evidence>
<dbReference type="SUPFAM" id="SSF53613">
    <property type="entry name" value="Ribokinase-like"/>
    <property type="match status" value="1"/>
</dbReference>
<evidence type="ECO:0000259" key="6">
    <source>
        <dbReference type="Pfam" id="PF00294"/>
    </source>
</evidence>
<dbReference type="GO" id="GO:0005524">
    <property type="term" value="F:ATP binding"/>
    <property type="evidence" value="ECO:0007669"/>
    <property type="project" value="UniProtKB-KW"/>
</dbReference>
<keyword evidence="2" id="KW-0808">Transferase</keyword>
<dbReference type="InterPro" id="IPR029056">
    <property type="entry name" value="Ribokinase-like"/>
</dbReference>
<evidence type="ECO:0000313" key="8">
    <source>
        <dbReference type="Proteomes" id="UP000051673"/>
    </source>
</evidence>
<evidence type="ECO:0000256" key="4">
    <source>
        <dbReference type="ARBA" id="ARBA00022777"/>
    </source>
</evidence>
<feature type="domain" description="Carbohydrate kinase PfkB" evidence="6">
    <location>
        <begin position="2"/>
        <end position="306"/>
    </location>
</feature>
<evidence type="ECO:0000256" key="5">
    <source>
        <dbReference type="ARBA" id="ARBA00022840"/>
    </source>
</evidence>
<evidence type="ECO:0000256" key="3">
    <source>
        <dbReference type="ARBA" id="ARBA00022741"/>
    </source>
</evidence>
<name>A0A0R2JI56_9LACO</name>
<dbReference type="AlphaFoldDB" id="A0A0R2JI56"/>
<keyword evidence="3" id="KW-0547">Nucleotide-binding</keyword>
<reference evidence="7 8" key="1">
    <citation type="journal article" date="2015" name="Genome Announc.">
        <title>Expanding the biotechnology potential of lactobacilli through comparative genomics of 213 strains and associated genera.</title>
        <authorList>
            <person name="Sun Z."/>
            <person name="Harris H.M."/>
            <person name="McCann A."/>
            <person name="Guo C."/>
            <person name="Argimon S."/>
            <person name="Zhang W."/>
            <person name="Yang X."/>
            <person name="Jeffery I.B."/>
            <person name="Cooney J.C."/>
            <person name="Kagawa T.F."/>
            <person name="Liu W."/>
            <person name="Song Y."/>
            <person name="Salvetti E."/>
            <person name="Wrobel A."/>
            <person name="Rasinkangas P."/>
            <person name="Parkhill J."/>
            <person name="Rea M.C."/>
            <person name="O'Sullivan O."/>
            <person name="Ritari J."/>
            <person name="Douillard F.P."/>
            <person name="Paul Ross R."/>
            <person name="Yang R."/>
            <person name="Briner A.E."/>
            <person name="Felis G.E."/>
            <person name="de Vos W.M."/>
            <person name="Barrangou R."/>
            <person name="Klaenhammer T.R."/>
            <person name="Caufield P.W."/>
            <person name="Cui Y."/>
            <person name="Zhang H."/>
            <person name="O'Toole P.W."/>
        </authorList>
    </citation>
    <scope>NUCLEOTIDE SEQUENCE [LARGE SCALE GENOMIC DNA]</scope>
    <source>
        <strain evidence="7 8">DSM 20014</strain>
    </source>
</reference>
<dbReference type="Gene3D" id="3.40.1190.20">
    <property type="match status" value="1"/>
</dbReference>
<dbReference type="GO" id="GO:0016301">
    <property type="term" value="F:kinase activity"/>
    <property type="evidence" value="ECO:0007669"/>
    <property type="project" value="UniProtKB-KW"/>
</dbReference>
<keyword evidence="8" id="KW-1185">Reference proteome</keyword>
<dbReference type="STRING" id="1620.IV67_GL000488"/>